<comment type="caution">
    <text evidence="6">The sequence shown here is derived from an EMBL/GenBank/DDBJ whole genome shotgun (WGS) entry which is preliminary data.</text>
</comment>
<accession>A0ABT8IYD5</accession>
<dbReference type="SUPFAM" id="SSF48498">
    <property type="entry name" value="Tetracyclin repressor-like, C-terminal domain"/>
    <property type="match status" value="1"/>
</dbReference>
<keyword evidence="7" id="KW-1185">Reference proteome</keyword>
<evidence type="ECO:0000256" key="2">
    <source>
        <dbReference type="ARBA" id="ARBA00023125"/>
    </source>
</evidence>
<dbReference type="InterPro" id="IPR036271">
    <property type="entry name" value="Tet_transcr_reg_TetR-rel_C_sf"/>
</dbReference>
<dbReference type="PANTHER" id="PTHR47506:SF3">
    <property type="entry name" value="HTH-TYPE TRANSCRIPTIONAL REGULATOR LMRA"/>
    <property type="match status" value="1"/>
</dbReference>
<evidence type="ECO:0000259" key="5">
    <source>
        <dbReference type="PROSITE" id="PS50977"/>
    </source>
</evidence>
<keyword evidence="3" id="KW-0804">Transcription</keyword>
<dbReference type="RefSeq" id="WP_301219103.1">
    <property type="nucleotide sequence ID" value="NZ_JAROCB010000003.1"/>
</dbReference>
<keyword evidence="2 4" id="KW-0238">DNA-binding</keyword>
<keyword evidence="1" id="KW-0805">Transcription regulation</keyword>
<evidence type="ECO:0000256" key="1">
    <source>
        <dbReference type="ARBA" id="ARBA00023015"/>
    </source>
</evidence>
<feature type="domain" description="HTH tetR-type" evidence="5">
    <location>
        <begin position="2"/>
        <end position="62"/>
    </location>
</feature>
<evidence type="ECO:0000313" key="6">
    <source>
        <dbReference type="EMBL" id="MDN4597818.1"/>
    </source>
</evidence>
<dbReference type="PROSITE" id="PS50977">
    <property type="entry name" value="HTH_TETR_2"/>
    <property type="match status" value="1"/>
</dbReference>
<dbReference type="SUPFAM" id="SSF46689">
    <property type="entry name" value="Homeodomain-like"/>
    <property type="match status" value="1"/>
</dbReference>
<feature type="DNA-binding region" description="H-T-H motif" evidence="4">
    <location>
        <begin position="25"/>
        <end position="44"/>
    </location>
</feature>
<dbReference type="Pfam" id="PF21993">
    <property type="entry name" value="TetR_C_13_2"/>
    <property type="match status" value="1"/>
</dbReference>
<dbReference type="Proteomes" id="UP001174210">
    <property type="component" value="Unassembled WGS sequence"/>
</dbReference>
<evidence type="ECO:0000256" key="3">
    <source>
        <dbReference type="ARBA" id="ARBA00023163"/>
    </source>
</evidence>
<dbReference type="EMBL" id="JAROCB010000003">
    <property type="protein sequence ID" value="MDN4597818.1"/>
    <property type="molecule type" value="Genomic_DNA"/>
</dbReference>
<evidence type="ECO:0000313" key="7">
    <source>
        <dbReference type="Proteomes" id="UP001174210"/>
    </source>
</evidence>
<dbReference type="Pfam" id="PF00440">
    <property type="entry name" value="TetR_N"/>
    <property type="match status" value="1"/>
</dbReference>
<dbReference type="InterPro" id="IPR001647">
    <property type="entry name" value="HTH_TetR"/>
</dbReference>
<dbReference type="PANTHER" id="PTHR47506">
    <property type="entry name" value="TRANSCRIPTIONAL REGULATORY PROTEIN"/>
    <property type="match status" value="1"/>
</dbReference>
<sequence>MDDTRDRMLDGAIRLLASKGVNGASLGKMLAETGAPRGSIYHHFPGGRGQLFSEALVRTTAAHDRWVAERAGDTAVGVTEAFLAFWRAVLTGSAFESGCPVLAVAVSAPDGALFDKAAEVFDSSMANLTRLLAAAGVPEPEAGDFATVLVASAEGAVVLARLQRSTRPLDLVGESLLARARELDGTGTP</sequence>
<protein>
    <submittedName>
        <fullName evidence="6">TetR/AcrR family transcriptional regulator</fullName>
    </submittedName>
</protein>
<reference evidence="6" key="1">
    <citation type="submission" date="2023-03" db="EMBL/GenBank/DDBJ databases">
        <title>MT1 and MT2 Draft Genomes of Novel Species.</title>
        <authorList>
            <person name="Venkateswaran K."/>
        </authorList>
    </citation>
    <scope>NUCLEOTIDE SEQUENCE</scope>
    <source>
        <strain evidence="6">F6_8S_P_1A</strain>
    </source>
</reference>
<dbReference type="InterPro" id="IPR054156">
    <property type="entry name" value="YxaF_TetR_C"/>
</dbReference>
<dbReference type="Gene3D" id="1.10.357.10">
    <property type="entry name" value="Tetracycline Repressor, domain 2"/>
    <property type="match status" value="1"/>
</dbReference>
<name>A0ABT8IYD5_9MICO</name>
<proteinExistence type="predicted"/>
<gene>
    <name evidence="6" type="ORF">P5G59_11755</name>
</gene>
<evidence type="ECO:0000256" key="4">
    <source>
        <dbReference type="PROSITE-ProRule" id="PRU00335"/>
    </source>
</evidence>
<dbReference type="InterPro" id="IPR009057">
    <property type="entry name" value="Homeodomain-like_sf"/>
</dbReference>
<organism evidence="6 7">
    <name type="scientific">Leifsonia virtsii</name>
    <dbReference type="NCBI Taxonomy" id="3035915"/>
    <lineage>
        <taxon>Bacteria</taxon>
        <taxon>Bacillati</taxon>
        <taxon>Actinomycetota</taxon>
        <taxon>Actinomycetes</taxon>
        <taxon>Micrococcales</taxon>
        <taxon>Microbacteriaceae</taxon>
        <taxon>Leifsonia</taxon>
    </lineage>
</organism>